<dbReference type="EC" id="1.8.-.-" evidence="3"/>
<dbReference type="PANTHER" id="PTHR46388">
    <property type="entry name" value="NHL REPEAT-CONTAINING PROTEIN 2"/>
    <property type="match status" value="1"/>
</dbReference>
<keyword evidence="4" id="KW-1185">Reference proteome</keyword>
<keyword evidence="3" id="KW-0560">Oxidoreductase</keyword>
<accession>A0A5C5XBS9</accession>
<dbReference type="Gene3D" id="3.40.30.10">
    <property type="entry name" value="Glutaredoxin"/>
    <property type="match status" value="1"/>
</dbReference>
<dbReference type="EMBL" id="SJPG01000001">
    <property type="protein sequence ID" value="TWT59881.1"/>
    <property type="molecule type" value="Genomic_DNA"/>
</dbReference>
<sequence length="539" mass="59328">MTKPHWTGLLTLAFMCFVLGISKGFTQADETPPTAAGESPFPQRFDAPSFEGGHGWLNTSEPLDWKDLKGKVVLIDFWTYCCINCMHVLPDLEYLENKYPNELVVIGVHSAKFENEQDTSAIRSAIQRYEIKHPVINDADMKVWQKFGSRSWPTLVIVDPEGKYIGYVSGEGNRKTLDGVISKLIDYHRTKGTLNEEPLKFELEAAKLAKTPLQFPGKVLADAENNWLFISDSNHNRIVVCRLDGTLVDVIGNGKEGLKDGSYSDAQFDHPQGMELVGTKLYVADTESHAVRVIDLMKKTVETLAGNGEQSRFRDPGGSLKEVSLNSPWAISELDGTLYIAMAGPHQLFKHKLGSQTIEVFAGSGREDIIDGSLTESALAQPSGITHDGKTLYFVDSEGSAVRKVDMENKTVTTIAGPRDLPQGRSLFEFGDIDKPGAEARFQHPIGVVYHNNKLYVADSYNHKIRTIDLTTGEVSSLLGTGTAGNTLGETPQLSEPAGLSVANDTLYIADTNNHRILTVNLKDNSMQELKIMGLKDPE</sequence>
<dbReference type="CDD" id="cd14951">
    <property type="entry name" value="NHL-2_like"/>
    <property type="match status" value="1"/>
</dbReference>
<evidence type="ECO:0000313" key="3">
    <source>
        <dbReference type="EMBL" id="TWT59881.1"/>
    </source>
</evidence>
<dbReference type="InterPro" id="IPR000033">
    <property type="entry name" value="LDLR_classB_rpt"/>
</dbReference>
<evidence type="ECO:0000259" key="2">
    <source>
        <dbReference type="PROSITE" id="PS51352"/>
    </source>
</evidence>
<dbReference type="InterPro" id="IPR011042">
    <property type="entry name" value="6-blade_b-propeller_TolB-like"/>
</dbReference>
<dbReference type="Pfam" id="PF01436">
    <property type="entry name" value="NHL"/>
    <property type="match status" value="2"/>
</dbReference>
<dbReference type="PANTHER" id="PTHR46388:SF2">
    <property type="entry name" value="NHL REPEAT-CONTAINING PROTEIN 2"/>
    <property type="match status" value="1"/>
</dbReference>
<dbReference type="CDD" id="cd03012">
    <property type="entry name" value="TlpA_like_DipZ_like"/>
    <property type="match status" value="1"/>
</dbReference>
<dbReference type="Gene3D" id="2.120.10.30">
    <property type="entry name" value="TolB, C-terminal domain"/>
    <property type="match status" value="3"/>
</dbReference>
<dbReference type="SUPFAM" id="SSF52833">
    <property type="entry name" value="Thioredoxin-like"/>
    <property type="match status" value="1"/>
</dbReference>
<evidence type="ECO:0000256" key="1">
    <source>
        <dbReference type="ARBA" id="ARBA00022737"/>
    </source>
</evidence>
<dbReference type="InterPro" id="IPR045302">
    <property type="entry name" value="NHL2_NHL_rpt_dom"/>
</dbReference>
<dbReference type="OrthoDB" id="9799230at2"/>
<dbReference type="InterPro" id="IPR001258">
    <property type="entry name" value="NHL_repeat"/>
</dbReference>
<evidence type="ECO:0000313" key="4">
    <source>
        <dbReference type="Proteomes" id="UP000316095"/>
    </source>
</evidence>
<dbReference type="AlphaFoldDB" id="A0A5C5XBS9"/>
<keyword evidence="1" id="KW-0677">Repeat</keyword>
<dbReference type="SUPFAM" id="SSF101898">
    <property type="entry name" value="NHL repeat"/>
    <property type="match status" value="1"/>
</dbReference>
<dbReference type="RefSeq" id="WP_146502061.1">
    <property type="nucleotide sequence ID" value="NZ_SJPG01000001.1"/>
</dbReference>
<feature type="domain" description="Thioredoxin" evidence="2">
    <location>
        <begin position="21"/>
        <end position="186"/>
    </location>
</feature>
<proteinExistence type="predicted"/>
<organism evidence="3 4">
    <name type="scientific">Rubinisphaera italica</name>
    <dbReference type="NCBI Taxonomy" id="2527969"/>
    <lineage>
        <taxon>Bacteria</taxon>
        <taxon>Pseudomonadati</taxon>
        <taxon>Planctomycetota</taxon>
        <taxon>Planctomycetia</taxon>
        <taxon>Planctomycetales</taxon>
        <taxon>Planctomycetaceae</taxon>
        <taxon>Rubinisphaera</taxon>
    </lineage>
</organism>
<name>A0A5C5XBS9_9PLAN</name>
<protein>
    <submittedName>
        <fullName evidence="3">Thiol-disulfide oxidoreductase YkuV</fullName>
        <ecNumber evidence="3">1.8.-.-</ecNumber>
    </submittedName>
</protein>
<gene>
    <name evidence="3" type="primary">ykuV</name>
    <name evidence="3" type="ORF">Pan54_05920</name>
</gene>
<dbReference type="Proteomes" id="UP000316095">
    <property type="component" value="Unassembled WGS sequence"/>
</dbReference>
<dbReference type="InterPro" id="IPR036249">
    <property type="entry name" value="Thioredoxin-like_sf"/>
</dbReference>
<dbReference type="PROSITE" id="PS51352">
    <property type="entry name" value="THIOREDOXIN_2"/>
    <property type="match status" value="1"/>
</dbReference>
<reference evidence="3 4" key="1">
    <citation type="submission" date="2019-02" db="EMBL/GenBank/DDBJ databases">
        <title>Deep-cultivation of Planctomycetes and their phenomic and genomic characterization uncovers novel biology.</title>
        <authorList>
            <person name="Wiegand S."/>
            <person name="Jogler M."/>
            <person name="Boedeker C."/>
            <person name="Pinto D."/>
            <person name="Vollmers J."/>
            <person name="Rivas-Marin E."/>
            <person name="Kohn T."/>
            <person name="Peeters S.H."/>
            <person name="Heuer A."/>
            <person name="Rast P."/>
            <person name="Oberbeckmann S."/>
            <person name="Bunk B."/>
            <person name="Jeske O."/>
            <person name="Meyerdierks A."/>
            <person name="Storesund J.E."/>
            <person name="Kallscheuer N."/>
            <person name="Luecker S."/>
            <person name="Lage O.M."/>
            <person name="Pohl T."/>
            <person name="Merkel B.J."/>
            <person name="Hornburger P."/>
            <person name="Mueller R.-W."/>
            <person name="Bruemmer F."/>
            <person name="Labrenz M."/>
            <person name="Spormann A.M."/>
            <person name="Op Den Camp H."/>
            <person name="Overmann J."/>
            <person name="Amann R."/>
            <person name="Jetten M.S.M."/>
            <person name="Mascher T."/>
            <person name="Medema M.H."/>
            <person name="Devos D.P."/>
            <person name="Kaster A.-K."/>
            <person name="Ovreas L."/>
            <person name="Rohde M."/>
            <person name="Galperin M.Y."/>
            <person name="Jogler C."/>
        </authorList>
    </citation>
    <scope>NUCLEOTIDE SEQUENCE [LARGE SCALE GENOMIC DNA]</scope>
    <source>
        <strain evidence="3 4">Pan54</strain>
    </source>
</reference>
<dbReference type="GO" id="GO:0016491">
    <property type="term" value="F:oxidoreductase activity"/>
    <property type="evidence" value="ECO:0007669"/>
    <property type="project" value="UniProtKB-KW"/>
</dbReference>
<dbReference type="InterPro" id="IPR013766">
    <property type="entry name" value="Thioredoxin_domain"/>
</dbReference>
<dbReference type="SMART" id="SM00135">
    <property type="entry name" value="LY"/>
    <property type="match status" value="4"/>
</dbReference>
<comment type="caution">
    <text evidence="3">The sequence shown here is derived from an EMBL/GenBank/DDBJ whole genome shotgun (WGS) entry which is preliminary data.</text>
</comment>
<dbReference type="InterPro" id="IPR012336">
    <property type="entry name" value="Thioredoxin-like_fold"/>
</dbReference>
<dbReference type="Pfam" id="PF13905">
    <property type="entry name" value="Thioredoxin_8"/>
    <property type="match status" value="1"/>
</dbReference>